<evidence type="ECO:0000256" key="1">
    <source>
        <dbReference type="ARBA" id="ARBA00003421"/>
    </source>
</evidence>
<name>A0A6J5RSS1_9CAUD</name>
<evidence type="ECO:0000256" key="8">
    <source>
        <dbReference type="ARBA" id="ARBA00023009"/>
    </source>
</evidence>
<evidence type="ECO:0000313" key="13">
    <source>
        <dbReference type="EMBL" id="CAB4218427.1"/>
    </source>
</evidence>
<proteinExistence type="predicted"/>
<feature type="coiled-coil region" evidence="11">
    <location>
        <begin position="504"/>
        <end position="531"/>
    </location>
</feature>
<comment type="function">
    <text evidence="1">Forms the portal vertex of the capsid. This portal plays critical roles in head assembly, genome packaging, neck/tail attachment, and genome ejection. The portal protein multimerizes as a single ring-shaped homododecamer arranged around a central channel.</text>
</comment>
<dbReference type="Pfam" id="PF12236">
    <property type="entry name" value="Head-tail_con"/>
    <property type="match status" value="1"/>
</dbReference>
<reference evidence="12" key="1">
    <citation type="submission" date="2020-05" db="EMBL/GenBank/DDBJ databases">
        <authorList>
            <person name="Chiriac C."/>
            <person name="Salcher M."/>
            <person name="Ghai R."/>
            <person name="Kavagutti S V."/>
        </authorList>
    </citation>
    <scope>NUCLEOTIDE SEQUENCE</scope>
</reference>
<keyword evidence="4" id="KW-1162">Viral penetration into host cytoplasm</keyword>
<evidence type="ECO:0000256" key="6">
    <source>
        <dbReference type="ARBA" id="ARBA00022844"/>
    </source>
</evidence>
<sequence length="549" mass="61548">MDTSAQALIKMNGELRNQASSMLSLWKECGEMCLTRKVSSLMNSSSKSPTLDYIQPETRLLNSVAVEANEVLASGCMAWIMPSEGRWFVWKPAPEQDGNDALEQWLTACTEIALTTLFSSNFYTKTHEVLQDRSTFGTAALWSEMGKRNPVNFRAWDVGTFVIAEDSEGYVDTTFRQIERTARQAQMEFDVLPTTVQNQIAKNEVEARTTYLHAVFPREVSQQDPTKGAKGMPFASIYIHEESKTIVKSSGFEELPAFITRYLKWSESSAYGVSPAMRAMAEIRGVNYLEMLMSTLAEVTVNPRMILPQGFQGAPDLRAGGITFGGATRDTFPSEWMTGGRFDIGLTLIERKEKAVNEAFHRTLFELFNQRQGELNIPHVRALEAEKLARFSPAFTALTSEFINPVIERLFMQLYRANKFPPAPREAYVPDALGRPTLLFPRTIQTNRMSLAMQQAKKQGFAEIFSLFAPLAQSGQPVFDHLNVDRAMRDLSRGEGLPADYLNSDDTVTKLREARAQAQQAEQEREMMMQAAKSKPLVDAAMQAGGQQQ</sequence>
<gene>
    <name evidence="12" type="ORF">UFOVP1329_20</name>
    <name evidence="13" type="ORF">UFOVP1595_16</name>
</gene>
<evidence type="ECO:0000256" key="3">
    <source>
        <dbReference type="ARBA" id="ARBA00022470"/>
    </source>
</evidence>
<organism evidence="12">
    <name type="scientific">uncultured Caudovirales phage</name>
    <dbReference type="NCBI Taxonomy" id="2100421"/>
    <lineage>
        <taxon>Viruses</taxon>
        <taxon>Duplodnaviria</taxon>
        <taxon>Heunggongvirae</taxon>
        <taxon>Uroviricota</taxon>
        <taxon>Caudoviricetes</taxon>
        <taxon>Peduoviridae</taxon>
        <taxon>Maltschvirus</taxon>
        <taxon>Maltschvirus maltsch</taxon>
    </lineage>
</organism>
<keyword evidence="8" id="KW-1171">Viral genome ejection through host cell envelope</keyword>
<dbReference type="GO" id="GO:0044423">
    <property type="term" value="C:virion component"/>
    <property type="evidence" value="ECO:0007669"/>
    <property type="project" value="UniProtKB-KW"/>
</dbReference>
<dbReference type="GO" id="GO:0099002">
    <property type="term" value="P:symbiont genome ejection through host cell envelope, short tail mechanism"/>
    <property type="evidence" value="ECO:0007669"/>
    <property type="project" value="UniProtKB-KW"/>
</dbReference>
<evidence type="ECO:0000256" key="10">
    <source>
        <dbReference type="ARBA" id="ARBA00023296"/>
    </source>
</evidence>
<accession>A0A6J5RSS1</accession>
<evidence type="ECO:0000256" key="5">
    <source>
        <dbReference type="ARBA" id="ARBA00022612"/>
    </source>
</evidence>
<dbReference type="InterPro" id="IPR020991">
    <property type="entry name" value="Connector_podovirus"/>
</dbReference>
<evidence type="ECO:0000256" key="11">
    <source>
        <dbReference type="SAM" id="Coils"/>
    </source>
</evidence>
<keyword evidence="6" id="KW-0946">Virion</keyword>
<protein>
    <submittedName>
        <fullName evidence="12">Head-to-tail connector protein, podovirus-type</fullName>
    </submittedName>
</protein>
<keyword evidence="9" id="KW-0231">Viral genome packaging</keyword>
<keyword evidence="11" id="KW-0175">Coiled coil</keyword>
<keyword evidence="5" id="KW-1188">Viral release from host cell</keyword>
<keyword evidence="3" id="KW-1244">Viral short tail ejection system</keyword>
<evidence type="ECO:0000256" key="2">
    <source>
        <dbReference type="ARBA" id="ARBA00004328"/>
    </source>
</evidence>
<keyword evidence="7" id="KW-0118">Viral capsid assembly</keyword>
<evidence type="ECO:0000313" key="12">
    <source>
        <dbReference type="EMBL" id="CAB4199092.1"/>
    </source>
</evidence>
<keyword evidence="10" id="KW-1160">Virus entry into host cell</keyword>
<dbReference type="EMBL" id="LR797282">
    <property type="protein sequence ID" value="CAB4199092.1"/>
    <property type="molecule type" value="Genomic_DNA"/>
</dbReference>
<evidence type="ECO:0000256" key="4">
    <source>
        <dbReference type="ARBA" id="ARBA00022595"/>
    </source>
</evidence>
<dbReference type="EMBL" id="LR797464">
    <property type="protein sequence ID" value="CAB4218427.1"/>
    <property type="molecule type" value="Genomic_DNA"/>
</dbReference>
<comment type="subcellular location">
    <subcellularLocation>
        <location evidence="2">Virion</location>
    </subcellularLocation>
</comment>
<evidence type="ECO:0000256" key="9">
    <source>
        <dbReference type="ARBA" id="ARBA00023219"/>
    </source>
</evidence>
<evidence type="ECO:0000256" key="7">
    <source>
        <dbReference type="ARBA" id="ARBA00022950"/>
    </source>
</evidence>